<reference evidence="3 4" key="1">
    <citation type="submission" date="2011-12" db="EMBL/GenBank/DDBJ databases">
        <title>Whole genome shotgun sequence of Gordonia effusa NBRC 100432.</title>
        <authorList>
            <person name="Yoshida I."/>
            <person name="Takarada H."/>
            <person name="Hosoyama A."/>
            <person name="Tsuchikane K."/>
            <person name="Katsumata H."/>
            <person name="Yamazaki S."/>
            <person name="Fujita N."/>
        </authorList>
    </citation>
    <scope>NUCLEOTIDE SEQUENCE [LARGE SCALE GENOMIC DNA]</scope>
    <source>
        <strain evidence="3 4">NBRC 100432</strain>
    </source>
</reference>
<dbReference type="OrthoDB" id="4381337at2"/>
<dbReference type="InterPro" id="IPR008807">
    <property type="entry name" value="ROS_MUCR"/>
</dbReference>
<dbReference type="GO" id="GO:0003677">
    <property type="term" value="F:DNA binding"/>
    <property type="evidence" value="ECO:0007669"/>
    <property type="project" value="InterPro"/>
</dbReference>
<name>H0R5B5_9ACTN</name>
<dbReference type="Gene3D" id="1.10.10.1550">
    <property type="entry name" value="ROS/MUCR transcriptional regulator protein"/>
    <property type="match status" value="3"/>
</dbReference>
<evidence type="ECO:0000313" key="4">
    <source>
        <dbReference type="Proteomes" id="UP000035034"/>
    </source>
</evidence>
<protein>
    <recommendedName>
        <fullName evidence="2">C2H2-type domain-containing protein</fullName>
    </recommendedName>
</protein>
<comment type="caution">
    <text evidence="3">The sequence shown here is derived from an EMBL/GenBank/DDBJ whole genome shotgun (WGS) entry which is preliminary data.</text>
</comment>
<sequence>MTGKSVPGRLGSDGTRLQCHECGEWFVGLATHIRDTHGITAAEYREQWGLPSRTALVGEAQRIQHRAYALQRYALAERAGRADRRGLAGTGPVEPGAALVPFEETAATLWQQRLHAAGWETWQDAISWANANDASLASIARKLGAANSDDVARAAAGSGVHLQTPTQRRLERVAKHLAAHGTLLTVTEELSRWFADIRHRESVSGFAQDVATTLDSLDPRWRLTGEDRRAALREAGLQSRREMWHYNNTHDKIVEAGFRDATALLRWAIENHVGTIEIGDLIGVKSETVLARLHNASRLDPYAATAHLISSRSGHLEDDGERQQCHECGLWFPMLDQHISVHTGVDGTALTTDLYREKHQLSPEVQLRGSAQWRNEMWHKRLEVAGFDSWEAAVAYAARTHIGHYELAELLNVGKRHIWALLSKTQEESGWPATAEFRDSHSGHLADDGTRVQCHECGLWFRSLNRHVTIHRDDTGTKLSADSYRDRHNLPAARKLMAGD</sequence>
<dbReference type="GO" id="GO:0008270">
    <property type="term" value="F:zinc ion binding"/>
    <property type="evidence" value="ECO:0007669"/>
    <property type="project" value="InterPro"/>
</dbReference>
<dbReference type="Pfam" id="PF05443">
    <property type="entry name" value="ROS_MUCR"/>
    <property type="match status" value="1"/>
</dbReference>
<dbReference type="GO" id="GO:0006355">
    <property type="term" value="P:regulation of DNA-templated transcription"/>
    <property type="evidence" value="ECO:0007669"/>
    <property type="project" value="InterPro"/>
</dbReference>
<dbReference type="Proteomes" id="UP000035034">
    <property type="component" value="Unassembled WGS sequence"/>
</dbReference>
<dbReference type="InterPro" id="IPR013087">
    <property type="entry name" value="Znf_C2H2_type"/>
</dbReference>
<accession>H0R5B5</accession>
<dbReference type="EMBL" id="BAEH01000109">
    <property type="protein sequence ID" value="GAB20266.1"/>
    <property type="molecule type" value="Genomic_DNA"/>
</dbReference>
<comment type="similarity">
    <text evidence="1">Belongs to the ros/MucR family.</text>
</comment>
<dbReference type="AlphaFoldDB" id="H0R5B5"/>
<dbReference type="InterPro" id="IPR041920">
    <property type="entry name" value="ROS/MUCR_sf"/>
</dbReference>
<evidence type="ECO:0000259" key="2">
    <source>
        <dbReference type="SMART" id="SM00355"/>
    </source>
</evidence>
<dbReference type="SMART" id="SM00355">
    <property type="entry name" value="ZnF_C2H2"/>
    <property type="match status" value="3"/>
</dbReference>
<feature type="domain" description="C2H2-type" evidence="2">
    <location>
        <begin position="452"/>
        <end position="471"/>
    </location>
</feature>
<proteinExistence type="inferred from homology"/>
<gene>
    <name evidence="3" type="ORF">GOEFS_109_00110</name>
</gene>
<keyword evidence="4" id="KW-1185">Reference proteome</keyword>
<evidence type="ECO:0000313" key="3">
    <source>
        <dbReference type="EMBL" id="GAB20266.1"/>
    </source>
</evidence>
<evidence type="ECO:0000256" key="1">
    <source>
        <dbReference type="ARBA" id="ARBA00007031"/>
    </source>
</evidence>
<feature type="domain" description="C2H2-type" evidence="2">
    <location>
        <begin position="17"/>
        <end position="37"/>
    </location>
</feature>
<organism evidence="3 4">
    <name type="scientific">Gordonia effusa NBRC 100432</name>
    <dbReference type="NCBI Taxonomy" id="1077974"/>
    <lineage>
        <taxon>Bacteria</taxon>
        <taxon>Bacillati</taxon>
        <taxon>Actinomycetota</taxon>
        <taxon>Actinomycetes</taxon>
        <taxon>Mycobacteriales</taxon>
        <taxon>Gordoniaceae</taxon>
        <taxon>Gordonia</taxon>
    </lineage>
</organism>
<feature type="domain" description="C2H2-type" evidence="2">
    <location>
        <begin position="323"/>
        <end position="342"/>
    </location>
</feature>